<name>A0A0H3H871_KLEM8</name>
<dbReference type="InterPro" id="IPR003439">
    <property type="entry name" value="ABC_transporter-like_ATP-bd"/>
</dbReference>
<dbReference type="HOGENOM" id="CLU_000604_92_3_6"/>
<evidence type="ECO:0000259" key="5">
    <source>
        <dbReference type="PROSITE" id="PS50893"/>
    </source>
</evidence>
<keyword evidence="3" id="KW-0547">Nucleotide-binding</keyword>
<accession>A0A0H3H871</accession>
<dbReference type="InterPro" id="IPR003593">
    <property type="entry name" value="AAA+_ATPase"/>
</dbReference>
<dbReference type="Gene3D" id="3.40.50.300">
    <property type="entry name" value="P-loop containing nucleotide triphosphate hydrolases"/>
    <property type="match status" value="2"/>
</dbReference>
<dbReference type="PANTHER" id="PTHR43790:SF9">
    <property type="entry name" value="GALACTOFURANOSE TRANSPORTER ATP-BINDING PROTEIN YTFR"/>
    <property type="match status" value="1"/>
</dbReference>
<keyword evidence="4" id="KW-0067">ATP-binding</keyword>
<keyword evidence="2" id="KW-0677">Repeat</keyword>
<proteinExistence type="predicted"/>
<dbReference type="InterPro" id="IPR017871">
    <property type="entry name" value="ABC_transporter-like_CS"/>
</dbReference>
<protein>
    <submittedName>
        <fullName evidence="6">ABC transporter</fullName>
    </submittedName>
</protein>
<dbReference type="InterPro" id="IPR027417">
    <property type="entry name" value="P-loop_NTPase"/>
</dbReference>
<dbReference type="CDD" id="cd03216">
    <property type="entry name" value="ABC_Carb_Monos_I"/>
    <property type="match status" value="1"/>
</dbReference>
<evidence type="ECO:0000256" key="3">
    <source>
        <dbReference type="ARBA" id="ARBA00022741"/>
    </source>
</evidence>
<dbReference type="PROSITE" id="PS50893">
    <property type="entry name" value="ABC_TRANSPORTER_2"/>
    <property type="match status" value="2"/>
</dbReference>
<dbReference type="Proteomes" id="UP000007843">
    <property type="component" value="Chromosome"/>
</dbReference>
<evidence type="ECO:0000313" key="7">
    <source>
        <dbReference type="Proteomes" id="UP000007843"/>
    </source>
</evidence>
<evidence type="ECO:0000313" key="6">
    <source>
        <dbReference type="EMBL" id="AEX04543.1"/>
    </source>
</evidence>
<keyword evidence="1" id="KW-0813">Transport</keyword>
<dbReference type="SMART" id="SM00382">
    <property type="entry name" value="AAA"/>
    <property type="match status" value="2"/>
</dbReference>
<gene>
    <name evidence="6" type="ordered locus">KOX_14095</name>
</gene>
<dbReference type="PROSITE" id="PS00211">
    <property type="entry name" value="ABC_TRANSPORTER_1"/>
    <property type="match status" value="1"/>
</dbReference>
<dbReference type="InterPro" id="IPR050107">
    <property type="entry name" value="ABC_carbohydrate_import_ATPase"/>
</dbReference>
<dbReference type="SUPFAM" id="SSF52540">
    <property type="entry name" value="P-loop containing nucleoside triphosphate hydrolases"/>
    <property type="match status" value="2"/>
</dbReference>
<evidence type="ECO:0000256" key="4">
    <source>
        <dbReference type="ARBA" id="ARBA00022840"/>
    </source>
</evidence>
<organism evidence="6 7">
    <name type="scientific">Klebsiella michiganensis (strain ATCC 8724 / DSM 4798 / JCM 20051 / NBRC 3318 / NRRL B-199 / KCTC 1686 / BUCSAV 143 / CCM 1901)</name>
    <dbReference type="NCBI Taxonomy" id="1006551"/>
    <lineage>
        <taxon>Bacteria</taxon>
        <taxon>Pseudomonadati</taxon>
        <taxon>Pseudomonadota</taxon>
        <taxon>Gammaproteobacteria</taxon>
        <taxon>Enterobacterales</taxon>
        <taxon>Enterobacteriaceae</taxon>
        <taxon>Klebsiella/Raoultella group</taxon>
        <taxon>Klebsiella</taxon>
    </lineage>
</organism>
<dbReference type="GO" id="GO:0016887">
    <property type="term" value="F:ATP hydrolysis activity"/>
    <property type="evidence" value="ECO:0007669"/>
    <property type="project" value="InterPro"/>
</dbReference>
<dbReference type="KEGG" id="kox:KOX_14095"/>
<dbReference type="EMBL" id="CP003218">
    <property type="protein sequence ID" value="AEX04543.1"/>
    <property type="molecule type" value="Genomic_DNA"/>
</dbReference>
<reference evidence="6 7" key="1">
    <citation type="journal article" date="2012" name="J. Bacteriol.">
        <title>Complete genome sequence of Klebsiella oxytoca KCTC 1686, used in production of 2,3-butanediol.</title>
        <authorList>
            <person name="Shin S.H."/>
            <person name="Kim S."/>
            <person name="Kim J.Y."/>
            <person name="Lee S."/>
            <person name="Um Y."/>
            <person name="Oh M.K."/>
            <person name="Kim Y.R."/>
            <person name="Lee J."/>
            <person name="Yang K.S."/>
        </authorList>
    </citation>
    <scope>NUCLEOTIDE SEQUENCE [LARGE SCALE GENOMIC DNA]</scope>
    <source>
        <strain evidence="7">ATCC 8724 / DSM 4798 / JCM 20051 / NBRC 3318 / NRRL B-199 / KCTC 1686</strain>
    </source>
</reference>
<dbReference type="Pfam" id="PF00005">
    <property type="entry name" value="ABC_tran"/>
    <property type="match status" value="2"/>
</dbReference>
<feature type="domain" description="ABC transporter" evidence="5">
    <location>
        <begin position="266"/>
        <end position="513"/>
    </location>
</feature>
<evidence type="ECO:0000256" key="2">
    <source>
        <dbReference type="ARBA" id="ARBA00022737"/>
    </source>
</evidence>
<dbReference type="PANTHER" id="PTHR43790">
    <property type="entry name" value="CARBOHYDRATE TRANSPORT ATP-BINDING PROTEIN MG119-RELATED"/>
    <property type="match status" value="1"/>
</dbReference>
<feature type="domain" description="ABC transporter" evidence="5">
    <location>
        <begin position="15"/>
        <end position="253"/>
    </location>
</feature>
<dbReference type="AlphaFoldDB" id="A0A0H3H871"/>
<dbReference type="CDD" id="cd03215">
    <property type="entry name" value="ABC_Carb_Monos_II"/>
    <property type="match status" value="1"/>
</dbReference>
<sequence>MITPSSGGVNPAAGLAMNQIGKSFANVTALNAVTLLLNPGEIHGLIGENGAGKSTLIKILAGVYRADSGSATLDGAPLPLGNPAAIEALGIRVIHQELNLIPHFTVAESVFLGQEYRTRWGALDRRRMNAATRAFFRDSWQLDIHPRRLIRDLSLAERKLVQIARALIDGAAKLVVFDEPTAPLEAQEAGLVTSAILRLREQGIAILYISHYLNEIAALCDRGTVLRNGEVVGYPDRALLQNTDALIKMMVGRDIEQLYTPRQSSAHQVDAAAPVLSVRHLSDGQQLRDITFDIQPGEIVGVAGLLGAGRDVLIDLLYGLRRARSGTISVDGQPKRLRTPYQATRAGLALVPRDRRHQGLILPFTTADNINLASLPETATFGWEHRGRALEKARSWIDQLSIRPGRPELPVRFMSGGNQQKAILARWLGTDARLFILDEPTLGVDIGARRDIYQRTRELADRGRGVLVSSSDAPELLGLCDRILVMWRGELVANLPTRGLTLDALLVTINGGQEQQV</sequence>
<dbReference type="GO" id="GO:0005524">
    <property type="term" value="F:ATP binding"/>
    <property type="evidence" value="ECO:0007669"/>
    <property type="project" value="UniProtKB-KW"/>
</dbReference>
<evidence type="ECO:0000256" key="1">
    <source>
        <dbReference type="ARBA" id="ARBA00022448"/>
    </source>
</evidence>